<organism evidence="3 4">
    <name type="scientific">Thermococcus camini</name>
    <dbReference type="NCBI Taxonomy" id="2016373"/>
    <lineage>
        <taxon>Archaea</taxon>
        <taxon>Methanobacteriati</taxon>
        <taxon>Methanobacteriota</taxon>
        <taxon>Thermococci</taxon>
        <taxon>Thermococcales</taxon>
        <taxon>Thermococcaceae</taxon>
        <taxon>Thermococcus</taxon>
    </lineage>
</organism>
<feature type="compositionally biased region" description="Acidic residues" evidence="1">
    <location>
        <begin position="367"/>
        <end position="398"/>
    </location>
</feature>
<dbReference type="EMBL" id="LR881183">
    <property type="protein sequence ID" value="CAD5245298.1"/>
    <property type="molecule type" value="Genomic_DNA"/>
</dbReference>
<evidence type="ECO:0000313" key="4">
    <source>
        <dbReference type="Proteomes" id="UP000516304"/>
    </source>
</evidence>
<name>A0A7G2DA25_9EURY</name>
<evidence type="ECO:0000256" key="2">
    <source>
        <dbReference type="SAM" id="Phobius"/>
    </source>
</evidence>
<evidence type="ECO:0000256" key="1">
    <source>
        <dbReference type="SAM" id="MobiDB-lite"/>
    </source>
</evidence>
<dbReference type="AlphaFoldDB" id="A0A7G2DA25"/>
<dbReference type="GeneID" id="58919893"/>
<reference evidence="3 4" key="1">
    <citation type="submission" date="2020-09" db="EMBL/GenBank/DDBJ databases">
        <authorList>
            <person name="Courtine D."/>
        </authorList>
    </citation>
    <scope>NUCLEOTIDE SEQUENCE [LARGE SCALE GENOMIC DNA]</scope>
    <source>
        <strain evidence="3 4">IRI35c</strain>
    </source>
</reference>
<dbReference type="Proteomes" id="UP000516304">
    <property type="component" value="Chromosome TIRI35C"/>
</dbReference>
<dbReference type="RefSeq" id="WP_188202831.1">
    <property type="nucleotide sequence ID" value="NZ_LR881183.1"/>
</dbReference>
<sequence>MRKLAVLILTVLLITPLFGVASAADDPQPLFDIDFVIKVAPTTVNGSQVWMATFKVHAVLKDPVYRAYFENLASNNSTKAEDEFRDFVRQLVYENLKDNFEKRFEAANVSSTIYLPEGGPVRVLDNWSATVTFVISNFLVSDDGKVLRCPLPGSMDFVFKGHVFAYTWDKMTLILPEDYEVKNLAPKPDDFTDGVAIWTGGDYIPLIEVYTPLYTFMRFLNETNRTITLVYDPHEGYVQFNATFSGAEASKSTVEYIIKGFRGTMDIVSIDSSQRNGSLVVIGVAKPEVSYRETSKEKVWQAVIKLPGSFDEVHVEGGTYQLAPDNTVIITVTEEKTNYVPYLWGGLVVLVVLVIVVLKRRRSSGSEVEETEEPPEEGEASVEDSGNGEESGEMDGGE</sequence>
<accession>A0A7G2DA25</accession>
<protein>
    <submittedName>
        <fullName evidence="3">Uncharacterized protein</fullName>
    </submittedName>
</protein>
<feature type="region of interest" description="Disordered" evidence="1">
    <location>
        <begin position="361"/>
        <end position="398"/>
    </location>
</feature>
<gene>
    <name evidence="3" type="ORF">TIRI35C_2144</name>
</gene>
<keyword evidence="2" id="KW-0812">Transmembrane</keyword>
<keyword evidence="2" id="KW-0472">Membrane</keyword>
<feature type="transmembrane region" description="Helical" evidence="2">
    <location>
        <begin position="339"/>
        <end position="358"/>
    </location>
</feature>
<dbReference type="KEGG" id="tcq:TIRI35C_2144"/>
<evidence type="ECO:0000313" key="3">
    <source>
        <dbReference type="EMBL" id="CAD5245298.1"/>
    </source>
</evidence>
<keyword evidence="2" id="KW-1133">Transmembrane helix</keyword>
<proteinExistence type="predicted"/>
<keyword evidence="4" id="KW-1185">Reference proteome</keyword>